<dbReference type="AlphaFoldDB" id="A0A5N5HLL3"/>
<name>A0A5N5HLL3_9ROSA</name>
<keyword evidence="1" id="KW-0238">DNA-binding</keyword>
<protein>
    <submittedName>
        <fullName evidence="1">Replication protein A 70 kDa DNA-binding subunit C-like</fullName>
    </submittedName>
</protein>
<dbReference type="Proteomes" id="UP000327157">
    <property type="component" value="Chromosome 8"/>
</dbReference>
<keyword evidence="2" id="KW-1185">Reference proteome</keyword>
<dbReference type="GO" id="GO:0003677">
    <property type="term" value="F:DNA binding"/>
    <property type="evidence" value="ECO:0007669"/>
    <property type="project" value="UniProtKB-KW"/>
</dbReference>
<sequence length="220" mass="25445">MEDEGPTPLDQLMAYKKVVKIKVRVCRIWRPKYPGMGDEYTGLHCILVDEKISDHFLIKLCLSAYCTTFFLQAYNILYPRLNKLDILTDVISHLVAVQPLKPIQINKRINHKCDLVIQNIKSFHLHNKIKIFFASQIHLMFLEITLLPSSKQANEEEILQTGKNVTIEELRYKVFFVLEDETNETNALIIGKLGEKVFGMPRKNLVFNKKSADQKQLPSS</sequence>
<evidence type="ECO:0000313" key="2">
    <source>
        <dbReference type="Proteomes" id="UP000327157"/>
    </source>
</evidence>
<comment type="caution">
    <text evidence="1">The sequence shown here is derived from an EMBL/GenBank/DDBJ whole genome shotgun (WGS) entry which is preliminary data.</text>
</comment>
<reference evidence="2" key="2">
    <citation type="submission" date="2019-10" db="EMBL/GenBank/DDBJ databases">
        <title>A de novo genome assembly of a pear dwarfing rootstock.</title>
        <authorList>
            <person name="Wang F."/>
            <person name="Wang J."/>
            <person name="Li S."/>
            <person name="Zhang Y."/>
            <person name="Fang M."/>
            <person name="Ma L."/>
            <person name="Zhao Y."/>
            <person name="Jiang S."/>
        </authorList>
    </citation>
    <scope>NUCLEOTIDE SEQUENCE [LARGE SCALE GENOMIC DNA]</scope>
</reference>
<reference evidence="1 2" key="1">
    <citation type="submission" date="2019-09" db="EMBL/GenBank/DDBJ databases">
        <authorList>
            <person name="Ou C."/>
        </authorList>
    </citation>
    <scope>NUCLEOTIDE SEQUENCE [LARGE SCALE GENOMIC DNA]</scope>
    <source>
        <strain evidence="1">S2</strain>
        <tissue evidence="1">Leaf</tissue>
    </source>
</reference>
<organism evidence="1 2">
    <name type="scientific">Pyrus ussuriensis x Pyrus communis</name>
    <dbReference type="NCBI Taxonomy" id="2448454"/>
    <lineage>
        <taxon>Eukaryota</taxon>
        <taxon>Viridiplantae</taxon>
        <taxon>Streptophyta</taxon>
        <taxon>Embryophyta</taxon>
        <taxon>Tracheophyta</taxon>
        <taxon>Spermatophyta</taxon>
        <taxon>Magnoliopsida</taxon>
        <taxon>eudicotyledons</taxon>
        <taxon>Gunneridae</taxon>
        <taxon>Pentapetalae</taxon>
        <taxon>rosids</taxon>
        <taxon>fabids</taxon>
        <taxon>Rosales</taxon>
        <taxon>Rosaceae</taxon>
        <taxon>Amygdaloideae</taxon>
        <taxon>Maleae</taxon>
        <taxon>Pyrus</taxon>
    </lineage>
</organism>
<proteinExistence type="predicted"/>
<reference evidence="1 2" key="3">
    <citation type="submission" date="2019-11" db="EMBL/GenBank/DDBJ databases">
        <title>A de novo genome assembly of a pear dwarfing rootstock.</title>
        <authorList>
            <person name="Wang F."/>
            <person name="Wang J."/>
            <person name="Li S."/>
            <person name="Zhang Y."/>
            <person name="Fang M."/>
            <person name="Ma L."/>
            <person name="Zhao Y."/>
            <person name="Jiang S."/>
        </authorList>
    </citation>
    <scope>NUCLEOTIDE SEQUENCE [LARGE SCALE GENOMIC DNA]</scope>
    <source>
        <strain evidence="1">S2</strain>
        <tissue evidence="1">Leaf</tissue>
    </source>
</reference>
<evidence type="ECO:0000313" key="1">
    <source>
        <dbReference type="EMBL" id="KAB2628846.1"/>
    </source>
</evidence>
<dbReference type="EMBL" id="SMOL01000148">
    <property type="protein sequence ID" value="KAB2628846.1"/>
    <property type="molecule type" value="Genomic_DNA"/>
</dbReference>
<dbReference type="OrthoDB" id="1752136at2759"/>
<accession>A0A5N5HLL3</accession>
<gene>
    <name evidence="1" type="ORF">D8674_033641</name>
</gene>